<proteinExistence type="predicted"/>
<evidence type="ECO:0000313" key="2">
    <source>
        <dbReference type="EMBL" id="CAB4140006.1"/>
    </source>
</evidence>
<reference evidence="2" key="1">
    <citation type="submission" date="2020-04" db="EMBL/GenBank/DDBJ databases">
        <authorList>
            <person name="Chiriac C."/>
            <person name="Salcher M."/>
            <person name="Ghai R."/>
            <person name="Kavagutti S V."/>
        </authorList>
    </citation>
    <scope>NUCLEOTIDE SEQUENCE</scope>
</reference>
<accession>A0A6J5M4H6</accession>
<gene>
    <name evidence="2" type="ORF">UFOVP397_42</name>
</gene>
<name>A0A6J5M4H6_9CAUD</name>
<protein>
    <submittedName>
        <fullName evidence="2">Uncharacterized protein</fullName>
    </submittedName>
</protein>
<dbReference type="EMBL" id="LR796371">
    <property type="protein sequence ID" value="CAB4140006.1"/>
    <property type="molecule type" value="Genomic_DNA"/>
</dbReference>
<sequence>MSSTAVPAYTGTLTPPIAGPTKPFKIGQTPETLRVLLGAMDTRRQFMRQAYTDSQEYWQCQRELADLERRWAEAEAVWAKHIGKAVR</sequence>
<feature type="region of interest" description="Disordered" evidence="1">
    <location>
        <begin position="1"/>
        <end position="25"/>
    </location>
</feature>
<evidence type="ECO:0000256" key="1">
    <source>
        <dbReference type="SAM" id="MobiDB-lite"/>
    </source>
</evidence>
<organism evidence="2">
    <name type="scientific">uncultured Caudovirales phage</name>
    <dbReference type="NCBI Taxonomy" id="2100421"/>
    <lineage>
        <taxon>Viruses</taxon>
        <taxon>Duplodnaviria</taxon>
        <taxon>Heunggongvirae</taxon>
        <taxon>Uroviricota</taxon>
        <taxon>Caudoviricetes</taxon>
        <taxon>Peduoviridae</taxon>
        <taxon>Maltschvirus</taxon>
        <taxon>Maltschvirus maltsch</taxon>
    </lineage>
</organism>